<dbReference type="Gene3D" id="1.10.10.10">
    <property type="entry name" value="Winged helix-like DNA-binding domain superfamily/Winged helix DNA-binding domain"/>
    <property type="match status" value="1"/>
</dbReference>
<dbReference type="Gene3D" id="6.10.250.690">
    <property type="match status" value="1"/>
</dbReference>
<evidence type="ECO:0000256" key="5">
    <source>
        <dbReference type="ARBA" id="ARBA00023125"/>
    </source>
</evidence>
<dbReference type="GO" id="GO:0032993">
    <property type="term" value="C:protein-DNA complex"/>
    <property type="evidence" value="ECO:0007669"/>
    <property type="project" value="TreeGrafter"/>
</dbReference>
<dbReference type="PANTHER" id="PTHR48111:SF2">
    <property type="entry name" value="RESPONSE REGULATOR SAER"/>
    <property type="match status" value="1"/>
</dbReference>
<evidence type="ECO:0000313" key="13">
    <source>
        <dbReference type="Proteomes" id="UP000563151"/>
    </source>
</evidence>
<gene>
    <name evidence="12" type="ORF">HGG79_04220</name>
</gene>
<dbReference type="RefSeq" id="WP_173680540.1">
    <property type="nucleotide sequence ID" value="NZ_JAAZWO010000004.1"/>
</dbReference>
<evidence type="ECO:0000256" key="6">
    <source>
        <dbReference type="ARBA" id="ARBA00023163"/>
    </source>
</evidence>
<feature type="DNA-binding region" description="OmpR/PhoB-type" evidence="9">
    <location>
        <begin position="128"/>
        <end position="227"/>
    </location>
</feature>
<name>A0A923IZH2_CLOTT</name>
<proteinExistence type="predicted"/>
<dbReference type="Pfam" id="PF00486">
    <property type="entry name" value="Trans_reg_C"/>
    <property type="match status" value="1"/>
</dbReference>
<evidence type="ECO:0000259" key="10">
    <source>
        <dbReference type="PROSITE" id="PS50110"/>
    </source>
</evidence>
<evidence type="ECO:0000256" key="9">
    <source>
        <dbReference type="PROSITE-ProRule" id="PRU01091"/>
    </source>
</evidence>
<feature type="domain" description="OmpR/PhoB-type" evidence="11">
    <location>
        <begin position="128"/>
        <end position="227"/>
    </location>
</feature>
<dbReference type="SUPFAM" id="SSF52172">
    <property type="entry name" value="CheY-like"/>
    <property type="match status" value="1"/>
</dbReference>
<dbReference type="PANTHER" id="PTHR48111">
    <property type="entry name" value="REGULATOR OF RPOS"/>
    <property type="match status" value="1"/>
</dbReference>
<dbReference type="Pfam" id="PF00072">
    <property type="entry name" value="Response_reg"/>
    <property type="match status" value="1"/>
</dbReference>
<dbReference type="PROSITE" id="PS51755">
    <property type="entry name" value="OMPR_PHOB"/>
    <property type="match status" value="1"/>
</dbReference>
<evidence type="ECO:0000256" key="8">
    <source>
        <dbReference type="PROSITE-ProRule" id="PRU00169"/>
    </source>
</evidence>
<evidence type="ECO:0000256" key="4">
    <source>
        <dbReference type="ARBA" id="ARBA00023015"/>
    </source>
</evidence>
<keyword evidence="5 9" id="KW-0238">DNA-binding</keyword>
<evidence type="ECO:0000256" key="7">
    <source>
        <dbReference type="ARBA" id="ARBA00024867"/>
    </source>
</evidence>
<dbReference type="GO" id="GO:0006355">
    <property type="term" value="P:regulation of DNA-templated transcription"/>
    <property type="evidence" value="ECO:0007669"/>
    <property type="project" value="InterPro"/>
</dbReference>
<dbReference type="EMBL" id="JAAZWO010000004">
    <property type="protein sequence ID" value="MBC2396987.1"/>
    <property type="molecule type" value="Genomic_DNA"/>
</dbReference>
<accession>A0A923IZH2</accession>
<sequence>MKEKILVVDDEEEIVSFIKDYLLLNEYEVITAFNGEEAIRKIELNPDLILLDIMMPGIDGFNVCKEIRDKINCPIIFLTAKNLEDDKIKGLLIGGDDYIVKPFSLKELKARIISHIRRDKRLNDFKNNNKTKFGDLYIDIKGRQVYYKDETIPMTKREFDIIEFLSLNSGQVFSKEYIYEKIWGYDGEGDTSTITEHVKKIRAKFSNISKELDYIKTVWGIGYKWEK</sequence>
<evidence type="ECO:0000259" key="11">
    <source>
        <dbReference type="PROSITE" id="PS51755"/>
    </source>
</evidence>
<dbReference type="InterPro" id="IPR036388">
    <property type="entry name" value="WH-like_DNA-bd_sf"/>
</dbReference>
<evidence type="ECO:0000256" key="3">
    <source>
        <dbReference type="ARBA" id="ARBA00023012"/>
    </source>
</evidence>
<keyword evidence="2 8" id="KW-0597">Phosphoprotein</keyword>
<dbReference type="InterPro" id="IPR001789">
    <property type="entry name" value="Sig_transdc_resp-reg_receiver"/>
</dbReference>
<dbReference type="FunFam" id="3.40.50.2300:FF:000001">
    <property type="entry name" value="DNA-binding response regulator PhoB"/>
    <property type="match status" value="1"/>
</dbReference>
<dbReference type="GO" id="GO:0000976">
    <property type="term" value="F:transcription cis-regulatory region binding"/>
    <property type="evidence" value="ECO:0007669"/>
    <property type="project" value="TreeGrafter"/>
</dbReference>
<evidence type="ECO:0000256" key="1">
    <source>
        <dbReference type="ARBA" id="ARBA00018672"/>
    </source>
</evidence>
<dbReference type="CDD" id="cd17574">
    <property type="entry name" value="REC_OmpR"/>
    <property type="match status" value="1"/>
</dbReference>
<evidence type="ECO:0000256" key="2">
    <source>
        <dbReference type="ARBA" id="ARBA00022553"/>
    </source>
</evidence>
<comment type="caution">
    <text evidence="12">The sequence shown here is derived from an EMBL/GenBank/DDBJ whole genome shotgun (WGS) entry which is preliminary data.</text>
</comment>
<keyword evidence="13" id="KW-1185">Reference proteome</keyword>
<dbReference type="AlphaFoldDB" id="A0A923IZH2"/>
<reference evidence="12 13" key="1">
    <citation type="submission" date="2020-04" db="EMBL/GenBank/DDBJ databases">
        <title>Genomic insights into acetone-butanol-ethanol (ABE) fermentation by sequencing solventogenic clostridia strains.</title>
        <authorList>
            <person name="Brown S."/>
        </authorList>
    </citation>
    <scope>NUCLEOTIDE SEQUENCE [LARGE SCALE GENOMIC DNA]</scope>
    <source>
        <strain evidence="12 13">DJ011</strain>
    </source>
</reference>
<dbReference type="InterPro" id="IPR039420">
    <property type="entry name" value="WalR-like"/>
</dbReference>
<feature type="domain" description="Response regulatory" evidence="10">
    <location>
        <begin position="4"/>
        <end position="116"/>
    </location>
</feature>
<dbReference type="GO" id="GO:0000156">
    <property type="term" value="F:phosphorelay response regulator activity"/>
    <property type="evidence" value="ECO:0007669"/>
    <property type="project" value="TreeGrafter"/>
</dbReference>
<dbReference type="CDD" id="cd00383">
    <property type="entry name" value="trans_reg_C"/>
    <property type="match status" value="1"/>
</dbReference>
<keyword evidence="6" id="KW-0804">Transcription</keyword>
<dbReference type="GO" id="GO:0005829">
    <property type="term" value="C:cytosol"/>
    <property type="evidence" value="ECO:0007669"/>
    <property type="project" value="TreeGrafter"/>
</dbReference>
<dbReference type="PROSITE" id="PS50110">
    <property type="entry name" value="RESPONSE_REGULATORY"/>
    <property type="match status" value="1"/>
</dbReference>
<dbReference type="FunFam" id="1.10.10.10:FF:000018">
    <property type="entry name" value="DNA-binding response regulator ResD"/>
    <property type="match status" value="1"/>
</dbReference>
<feature type="modified residue" description="4-aspartylphosphate" evidence="8">
    <location>
        <position position="52"/>
    </location>
</feature>
<dbReference type="InterPro" id="IPR011006">
    <property type="entry name" value="CheY-like_superfamily"/>
</dbReference>
<comment type="function">
    <text evidence="7">May play the central regulatory role in sporulation. It may be an element of the effector pathway responsible for the activation of sporulation genes in response to nutritional stress. Spo0A may act in concert with spo0H (a sigma factor) to control the expression of some genes that are critical to the sporulation process.</text>
</comment>
<keyword evidence="4" id="KW-0805">Transcription regulation</keyword>
<keyword evidence="3" id="KW-0902">Two-component regulatory system</keyword>
<dbReference type="Proteomes" id="UP000563151">
    <property type="component" value="Unassembled WGS sequence"/>
</dbReference>
<dbReference type="SMART" id="SM00862">
    <property type="entry name" value="Trans_reg_C"/>
    <property type="match status" value="1"/>
</dbReference>
<dbReference type="InterPro" id="IPR001867">
    <property type="entry name" value="OmpR/PhoB-type_DNA-bd"/>
</dbReference>
<protein>
    <recommendedName>
        <fullName evidence="1">Stage 0 sporulation protein A homolog</fullName>
    </recommendedName>
</protein>
<dbReference type="SMART" id="SM00448">
    <property type="entry name" value="REC"/>
    <property type="match status" value="1"/>
</dbReference>
<evidence type="ECO:0000313" key="12">
    <source>
        <dbReference type="EMBL" id="MBC2396987.1"/>
    </source>
</evidence>
<organism evidence="12 13">
    <name type="scientific">Clostridium tetanomorphum</name>
    <dbReference type="NCBI Taxonomy" id="1553"/>
    <lineage>
        <taxon>Bacteria</taxon>
        <taxon>Bacillati</taxon>
        <taxon>Bacillota</taxon>
        <taxon>Clostridia</taxon>
        <taxon>Eubacteriales</taxon>
        <taxon>Clostridiaceae</taxon>
        <taxon>Clostridium</taxon>
    </lineage>
</organism>
<dbReference type="Gene3D" id="3.40.50.2300">
    <property type="match status" value="1"/>
</dbReference>